<evidence type="ECO:0000256" key="1">
    <source>
        <dbReference type="ARBA" id="ARBA00023015"/>
    </source>
</evidence>
<keyword evidence="6" id="KW-1185">Reference proteome</keyword>
<sequence>MPDGSAGAAGADIPAGKGQRVTAVQQIYAELRAQIVDLVLPPGASISKKDIADRFGVSQTPVREALILLEEEGLVDIFPQSRTVVSYIDVQSAREAHVLRRSVEVEIARILAGKITEIELIDLRAILQRQNAFLKSGDLAAFSAADNDLHRRMYELADLAGLWDIVRARRAHLDRLRNLHLPSKGKARSILREHRRIIDCLELKDPDAAERAVREHLRGTVSATGEIRAHFPEYFG</sequence>
<dbReference type="GO" id="GO:0003700">
    <property type="term" value="F:DNA-binding transcription factor activity"/>
    <property type="evidence" value="ECO:0007669"/>
    <property type="project" value="InterPro"/>
</dbReference>
<protein>
    <submittedName>
        <fullName evidence="5">GntR family transcriptional regulator</fullName>
    </submittedName>
</protein>
<evidence type="ECO:0000313" key="6">
    <source>
        <dbReference type="Proteomes" id="UP001060336"/>
    </source>
</evidence>
<evidence type="ECO:0000259" key="4">
    <source>
        <dbReference type="PROSITE" id="PS50949"/>
    </source>
</evidence>
<dbReference type="KEGG" id="naci:NUH88_15860"/>
<dbReference type="Pfam" id="PF00392">
    <property type="entry name" value="GntR"/>
    <property type="match status" value="1"/>
</dbReference>
<dbReference type="InterPro" id="IPR036388">
    <property type="entry name" value="WH-like_DNA-bd_sf"/>
</dbReference>
<dbReference type="SUPFAM" id="SSF48008">
    <property type="entry name" value="GntR ligand-binding domain-like"/>
    <property type="match status" value="1"/>
</dbReference>
<dbReference type="AlphaFoldDB" id="A0A9J7ANT8"/>
<dbReference type="SMART" id="SM00895">
    <property type="entry name" value="FCD"/>
    <property type="match status" value="1"/>
</dbReference>
<keyword evidence="3" id="KW-0804">Transcription</keyword>
<dbReference type="Proteomes" id="UP001060336">
    <property type="component" value="Chromosome"/>
</dbReference>
<dbReference type="InterPro" id="IPR008920">
    <property type="entry name" value="TF_FadR/GntR_C"/>
</dbReference>
<name>A0A9J7ANT8_9PROT</name>
<proteinExistence type="predicted"/>
<keyword evidence="1" id="KW-0805">Transcription regulation</keyword>
<dbReference type="SMART" id="SM00345">
    <property type="entry name" value="HTH_GNTR"/>
    <property type="match status" value="1"/>
</dbReference>
<dbReference type="Pfam" id="PF07729">
    <property type="entry name" value="FCD"/>
    <property type="match status" value="1"/>
</dbReference>
<dbReference type="PANTHER" id="PTHR43537:SF45">
    <property type="entry name" value="GNTR FAMILY REGULATORY PROTEIN"/>
    <property type="match status" value="1"/>
</dbReference>
<dbReference type="CDD" id="cd07377">
    <property type="entry name" value="WHTH_GntR"/>
    <property type="match status" value="1"/>
</dbReference>
<gene>
    <name evidence="5" type="ORF">NUH88_15860</name>
</gene>
<dbReference type="InterPro" id="IPR011711">
    <property type="entry name" value="GntR_C"/>
</dbReference>
<dbReference type="PRINTS" id="PR00035">
    <property type="entry name" value="HTHGNTR"/>
</dbReference>
<dbReference type="SUPFAM" id="SSF46785">
    <property type="entry name" value="Winged helix' DNA-binding domain"/>
    <property type="match status" value="1"/>
</dbReference>
<dbReference type="PROSITE" id="PS50949">
    <property type="entry name" value="HTH_GNTR"/>
    <property type="match status" value="1"/>
</dbReference>
<dbReference type="GO" id="GO:0003677">
    <property type="term" value="F:DNA binding"/>
    <property type="evidence" value="ECO:0007669"/>
    <property type="project" value="UniProtKB-KW"/>
</dbReference>
<reference evidence="5" key="1">
    <citation type="submission" date="2022-08" db="EMBL/GenBank/DDBJ databases">
        <title>Nisaea acidiphila sp. nov., isolated from a marine algal debris and emended description of the genus Nisaea Urios et al. 2008.</title>
        <authorList>
            <person name="Kwon K."/>
        </authorList>
    </citation>
    <scope>NUCLEOTIDE SEQUENCE</scope>
    <source>
        <strain evidence="5">MEBiC11861</strain>
    </source>
</reference>
<dbReference type="PANTHER" id="PTHR43537">
    <property type="entry name" value="TRANSCRIPTIONAL REGULATOR, GNTR FAMILY"/>
    <property type="match status" value="1"/>
</dbReference>
<dbReference type="RefSeq" id="WP_257767373.1">
    <property type="nucleotide sequence ID" value="NZ_CP102480.1"/>
</dbReference>
<dbReference type="Gene3D" id="1.20.120.530">
    <property type="entry name" value="GntR ligand-binding domain-like"/>
    <property type="match status" value="1"/>
</dbReference>
<evidence type="ECO:0000256" key="2">
    <source>
        <dbReference type="ARBA" id="ARBA00023125"/>
    </source>
</evidence>
<dbReference type="EMBL" id="CP102480">
    <property type="protein sequence ID" value="UUX48871.1"/>
    <property type="molecule type" value="Genomic_DNA"/>
</dbReference>
<dbReference type="InterPro" id="IPR000524">
    <property type="entry name" value="Tscrpt_reg_HTH_GntR"/>
</dbReference>
<organism evidence="5 6">
    <name type="scientific">Nisaea acidiphila</name>
    <dbReference type="NCBI Taxonomy" id="1862145"/>
    <lineage>
        <taxon>Bacteria</taxon>
        <taxon>Pseudomonadati</taxon>
        <taxon>Pseudomonadota</taxon>
        <taxon>Alphaproteobacteria</taxon>
        <taxon>Rhodospirillales</taxon>
        <taxon>Thalassobaculaceae</taxon>
        <taxon>Nisaea</taxon>
    </lineage>
</organism>
<keyword evidence="2" id="KW-0238">DNA-binding</keyword>
<accession>A0A9J7ANT8</accession>
<evidence type="ECO:0000256" key="3">
    <source>
        <dbReference type="ARBA" id="ARBA00023163"/>
    </source>
</evidence>
<feature type="domain" description="HTH gntR-type" evidence="4">
    <location>
        <begin position="21"/>
        <end position="88"/>
    </location>
</feature>
<evidence type="ECO:0000313" key="5">
    <source>
        <dbReference type="EMBL" id="UUX48871.1"/>
    </source>
</evidence>
<dbReference type="InterPro" id="IPR036390">
    <property type="entry name" value="WH_DNA-bd_sf"/>
</dbReference>
<dbReference type="Gene3D" id="1.10.10.10">
    <property type="entry name" value="Winged helix-like DNA-binding domain superfamily/Winged helix DNA-binding domain"/>
    <property type="match status" value="1"/>
</dbReference>